<evidence type="ECO:0000313" key="1">
    <source>
        <dbReference type="EMBL" id="AES96572.1"/>
    </source>
</evidence>
<reference evidence="1 3" key="2">
    <citation type="journal article" date="2014" name="BMC Genomics">
        <title>An improved genome release (version Mt4.0) for the model legume Medicago truncatula.</title>
        <authorList>
            <person name="Tang H."/>
            <person name="Krishnakumar V."/>
            <person name="Bidwell S."/>
            <person name="Rosen B."/>
            <person name="Chan A."/>
            <person name="Zhou S."/>
            <person name="Gentzbittel L."/>
            <person name="Childs K.L."/>
            <person name="Yandell M."/>
            <person name="Gundlach H."/>
            <person name="Mayer K.F."/>
            <person name="Schwartz D.C."/>
            <person name="Town C.D."/>
        </authorList>
    </citation>
    <scope>GENOME REANNOTATION</scope>
    <source>
        <strain evidence="2 3">cv. Jemalong A17</strain>
    </source>
</reference>
<proteinExistence type="predicted"/>
<reference evidence="1 3" key="1">
    <citation type="journal article" date="2011" name="Nature">
        <title>The Medicago genome provides insight into the evolution of rhizobial symbioses.</title>
        <authorList>
            <person name="Young N.D."/>
            <person name="Debelle F."/>
            <person name="Oldroyd G.E."/>
            <person name="Geurts R."/>
            <person name="Cannon S.B."/>
            <person name="Udvardi M.K."/>
            <person name="Benedito V.A."/>
            <person name="Mayer K.F."/>
            <person name="Gouzy J."/>
            <person name="Schoof H."/>
            <person name="Van de Peer Y."/>
            <person name="Proost S."/>
            <person name="Cook D.R."/>
            <person name="Meyers B.C."/>
            <person name="Spannagl M."/>
            <person name="Cheung F."/>
            <person name="De Mita S."/>
            <person name="Krishnakumar V."/>
            <person name="Gundlach H."/>
            <person name="Zhou S."/>
            <person name="Mudge J."/>
            <person name="Bharti A.K."/>
            <person name="Murray J.D."/>
            <person name="Naoumkina M.A."/>
            <person name="Rosen B."/>
            <person name="Silverstein K.A."/>
            <person name="Tang H."/>
            <person name="Rombauts S."/>
            <person name="Zhao P.X."/>
            <person name="Zhou P."/>
            <person name="Barbe V."/>
            <person name="Bardou P."/>
            <person name="Bechner M."/>
            <person name="Bellec A."/>
            <person name="Berger A."/>
            <person name="Berges H."/>
            <person name="Bidwell S."/>
            <person name="Bisseling T."/>
            <person name="Choisne N."/>
            <person name="Couloux A."/>
            <person name="Denny R."/>
            <person name="Deshpande S."/>
            <person name="Dai X."/>
            <person name="Doyle J.J."/>
            <person name="Dudez A.M."/>
            <person name="Farmer A.D."/>
            <person name="Fouteau S."/>
            <person name="Franken C."/>
            <person name="Gibelin C."/>
            <person name="Gish J."/>
            <person name="Goldstein S."/>
            <person name="Gonzalez A.J."/>
            <person name="Green P.J."/>
            <person name="Hallab A."/>
            <person name="Hartog M."/>
            <person name="Hua A."/>
            <person name="Humphray S.J."/>
            <person name="Jeong D.H."/>
            <person name="Jing Y."/>
            <person name="Jocker A."/>
            <person name="Kenton S.M."/>
            <person name="Kim D.J."/>
            <person name="Klee K."/>
            <person name="Lai H."/>
            <person name="Lang C."/>
            <person name="Lin S."/>
            <person name="Macmil S.L."/>
            <person name="Magdelenat G."/>
            <person name="Matthews L."/>
            <person name="McCorrison J."/>
            <person name="Monaghan E.L."/>
            <person name="Mun J.H."/>
            <person name="Najar F.Z."/>
            <person name="Nicholson C."/>
            <person name="Noirot C."/>
            <person name="O'Bleness M."/>
            <person name="Paule C.R."/>
            <person name="Poulain J."/>
            <person name="Prion F."/>
            <person name="Qin B."/>
            <person name="Qu C."/>
            <person name="Retzel E.F."/>
            <person name="Riddle C."/>
            <person name="Sallet E."/>
            <person name="Samain S."/>
            <person name="Samson N."/>
            <person name="Sanders I."/>
            <person name="Saurat O."/>
            <person name="Scarpelli C."/>
            <person name="Schiex T."/>
            <person name="Segurens B."/>
            <person name="Severin A.J."/>
            <person name="Sherrier D.J."/>
            <person name="Shi R."/>
            <person name="Sims S."/>
            <person name="Singer S.R."/>
            <person name="Sinharoy S."/>
            <person name="Sterck L."/>
            <person name="Viollet A."/>
            <person name="Wang B.B."/>
            <person name="Wang K."/>
            <person name="Wang M."/>
            <person name="Wang X."/>
            <person name="Warfsmann J."/>
            <person name="Weissenbach J."/>
            <person name="White D.D."/>
            <person name="White J.D."/>
            <person name="Wiley G.B."/>
            <person name="Wincker P."/>
            <person name="Xing Y."/>
            <person name="Yang L."/>
            <person name="Yao Z."/>
            <person name="Ying F."/>
            <person name="Zhai J."/>
            <person name="Zhou L."/>
            <person name="Zuber A."/>
            <person name="Denarie J."/>
            <person name="Dixon R.A."/>
            <person name="May G.D."/>
            <person name="Schwartz D.C."/>
            <person name="Rogers J."/>
            <person name="Quetier F."/>
            <person name="Town C.D."/>
            <person name="Roe B.A."/>
        </authorList>
    </citation>
    <scope>NUCLEOTIDE SEQUENCE [LARGE SCALE GENOMIC DNA]</scope>
    <source>
        <strain evidence="1">A17</strain>
        <strain evidence="2 3">cv. Jemalong A17</strain>
    </source>
</reference>
<organism evidence="1 3">
    <name type="scientific">Medicago truncatula</name>
    <name type="common">Barrel medic</name>
    <name type="synonym">Medicago tribuloides</name>
    <dbReference type="NCBI Taxonomy" id="3880"/>
    <lineage>
        <taxon>Eukaryota</taxon>
        <taxon>Viridiplantae</taxon>
        <taxon>Streptophyta</taxon>
        <taxon>Embryophyta</taxon>
        <taxon>Tracheophyta</taxon>
        <taxon>Spermatophyta</taxon>
        <taxon>Magnoliopsida</taxon>
        <taxon>eudicotyledons</taxon>
        <taxon>Gunneridae</taxon>
        <taxon>Pentapetalae</taxon>
        <taxon>rosids</taxon>
        <taxon>fabids</taxon>
        <taxon>Fabales</taxon>
        <taxon>Fabaceae</taxon>
        <taxon>Papilionoideae</taxon>
        <taxon>50 kb inversion clade</taxon>
        <taxon>NPAAA clade</taxon>
        <taxon>Hologalegina</taxon>
        <taxon>IRL clade</taxon>
        <taxon>Trifolieae</taxon>
        <taxon>Medicago</taxon>
    </lineage>
</organism>
<name>G7KB31_MEDTR</name>
<sequence>MVSEPVLNLSLGFPHCPHFSSIGPGRSVRGGVGNSALIAVRFRYRTTHHLCPRTKSNSVGREGCVKSPTSDTRLYNMFISEGNSHLTSRFCGVVLGPTIWNEIQAYLTILNIKDSPSSP</sequence>
<dbReference type="EnsemblPlants" id="AES96572">
    <property type="protein sequence ID" value="AES96572"/>
    <property type="gene ID" value="MTR_5g038700"/>
</dbReference>
<dbReference type="EMBL" id="CM001221">
    <property type="protein sequence ID" value="AES96572.1"/>
    <property type="molecule type" value="Genomic_DNA"/>
</dbReference>
<dbReference type="HOGENOM" id="CLU_2064986_0_0_1"/>
<dbReference type="Proteomes" id="UP000002051">
    <property type="component" value="Chromosome 5"/>
</dbReference>
<dbReference type="AlphaFoldDB" id="G7KB31"/>
<dbReference type="PaxDb" id="3880-AES96572"/>
<evidence type="ECO:0000313" key="2">
    <source>
        <dbReference type="EnsemblPlants" id="AES96572"/>
    </source>
</evidence>
<accession>G7KB31</accession>
<reference evidence="2" key="3">
    <citation type="submission" date="2015-04" db="UniProtKB">
        <authorList>
            <consortium name="EnsemblPlants"/>
        </authorList>
    </citation>
    <scope>IDENTIFICATION</scope>
    <source>
        <strain evidence="2">cv. Jemalong A17</strain>
    </source>
</reference>
<protein>
    <submittedName>
        <fullName evidence="1 2">Uncharacterized protein</fullName>
    </submittedName>
</protein>
<gene>
    <name evidence="1" type="ordered locus">MTR_5g038700</name>
</gene>
<keyword evidence="3" id="KW-1185">Reference proteome</keyword>
<evidence type="ECO:0000313" key="3">
    <source>
        <dbReference type="Proteomes" id="UP000002051"/>
    </source>
</evidence>